<proteinExistence type="predicted"/>
<protein>
    <recommendedName>
        <fullName evidence="3">Restriction endonuclease subunit M</fullName>
    </recommendedName>
</protein>
<sequence length="351" mass="38803">MSRVYVAASANAAYEDGIEDDADSSPSAMPSQRPVIAVRGPNRVDVDEASLADSAPGVLELLLADMATGSNIIWATQDYAHLGSAFNADQAITVASITGPHAGLICPRVAKSKARQGDRAKNKAEVFTPSWLCNEQNNLVDEAWFGRTGVFNTTTGRVWRAASGLIEFETTGSRTWQCYVDEPRLESACGEAPYLASRYDATTGVPIALERRIGLLDRKVRVVTERSQNEAEWLHWALRAFQSVYGFEFHGDSLLLARENLLTSYVDYARHALARQPTTDELTNIAEVIAWNIWQMDALTGRIPFKAAGSGMSEMTLFDLHEADNSPCRIRDWRANETIEFRSLLKERGAR</sequence>
<name>A0ABY4QZ16_9ACTN</name>
<dbReference type="RefSeq" id="WP_249772587.1">
    <property type="nucleotide sequence ID" value="NZ_CP097332.1"/>
</dbReference>
<evidence type="ECO:0008006" key="3">
    <source>
        <dbReference type="Google" id="ProtNLM"/>
    </source>
</evidence>
<organism evidence="1 2">
    <name type="scientific">Jatrophihabitans telluris</name>
    <dbReference type="NCBI Taxonomy" id="2038343"/>
    <lineage>
        <taxon>Bacteria</taxon>
        <taxon>Bacillati</taxon>
        <taxon>Actinomycetota</taxon>
        <taxon>Actinomycetes</taxon>
        <taxon>Jatrophihabitantales</taxon>
        <taxon>Jatrophihabitantaceae</taxon>
        <taxon>Jatrophihabitans</taxon>
    </lineage>
</organism>
<accession>A0ABY4QZ16</accession>
<evidence type="ECO:0000313" key="2">
    <source>
        <dbReference type="Proteomes" id="UP001056336"/>
    </source>
</evidence>
<dbReference type="Proteomes" id="UP001056336">
    <property type="component" value="Chromosome"/>
</dbReference>
<reference evidence="1" key="2">
    <citation type="submission" date="2022-05" db="EMBL/GenBank/DDBJ databases">
        <authorList>
            <person name="Kim J.-S."/>
            <person name="Lee K."/>
            <person name="Suh M."/>
            <person name="Eom M."/>
            <person name="Kim J.-S."/>
            <person name="Kim D.-S."/>
            <person name="Ko S.-H."/>
            <person name="Shin Y."/>
            <person name="Lee J.-S."/>
        </authorList>
    </citation>
    <scope>NUCLEOTIDE SEQUENCE</scope>
    <source>
        <strain evidence="1">N237</strain>
    </source>
</reference>
<evidence type="ECO:0000313" key="1">
    <source>
        <dbReference type="EMBL" id="UQX88819.1"/>
    </source>
</evidence>
<keyword evidence="2" id="KW-1185">Reference proteome</keyword>
<gene>
    <name evidence="1" type="ORF">M6D93_02170</name>
</gene>
<dbReference type="EMBL" id="CP097332">
    <property type="protein sequence ID" value="UQX88819.1"/>
    <property type="molecule type" value="Genomic_DNA"/>
</dbReference>
<reference evidence="1" key="1">
    <citation type="journal article" date="2018" name="Int. J. Syst. Evol. Microbiol.">
        <title>Jatrophihabitans telluris sp. nov., isolated from sediment soil of lava forest wetlands and the emended description of the genus Jatrophihabitans.</title>
        <authorList>
            <person name="Lee K.C."/>
            <person name="Suh M.K."/>
            <person name="Eom M.K."/>
            <person name="Kim K.K."/>
            <person name="Kim J.S."/>
            <person name="Kim D.S."/>
            <person name="Ko S.H."/>
            <person name="Shin Y.K."/>
            <person name="Lee J.S."/>
        </authorList>
    </citation>
    <scope>NUCLEOTIDE SEQUENCE</scope>
    <source>
        <strain evidence="1">N237</strain>
    </source>
</reference>